<dbReference type="Gene3D" id="1.20.1050.10">
    <property type="match status" value="1"/>
</dbReference>
<evidence type="ECO:0000313" key="2">
    <source>
        <dbReference type="Proteomes" id="UP000649617"/>
    </source>
</evidence>
<protein>
    <submittedName>
        <fullName evidence="1">PTGES2 protein</fullName>
    </submittedName>
</protein>
<evidence type="ECO:0000313" key="1">
    <source>
        <dbReference type="EMBL" id="CAE7598358.1"/>
    </source>
</evidence>
<dbReference type="PANTHER" id="PTHR12782">
    <property type="entry name" value="MICROSOMAL PROSTAGLANDIN E SYNTHASE-2"/>
    <property type="match status" value="1"/>
</dbReference>
<organism evidence="1 2">
    <name type="scientific">Symbiodinium pilosum</name>
    <name type="common">Dinoflagellate</name>
    <dbReference type="NCBI Taxonomy" id="2952"/>
    <lineage>
        <taxon>Eukaryota</taxon>
        <taxon>Sar</taxon>
        <taxon>Alveolata</taxon>
        <taxon>Dinophyceae</taxon>
        <taxon>Suessiales</taxon>
        <taxon>Symbiodiniaceae</taxon>
        <taxon>Symbiodinium</taxon>
    </lineage>
</organism>
<dbReference type="Proteomes" id="UP000649617">
    <property type="component" value="Unassembled WGS sequence"/>
</dbReference>
<gene>
    <name evidence="1" type="primary">PTGES2</name>
    <name evidence="1" type="ORF">SPIL2461_LOCUS15891</name>
</gene>
<dbReference type="GO" id="GO:0005739">
    <property type="term" value="C:mitochondrion"/>
    <property type="evidence" value="ECO:0007669"/>
    <property type="project" value="TreeGrafter"/>
</dbReference>
<comment type="caution">
    <text evidence="1">The sequence shown here is derived from an EMBL/GenBank/DDBJ whole genome shotgun (WGS) entry which is preliminary data.</text>
</comment>
<dbReference type="AlphaFoldDB" id="A0A812V0M4"/>
<dbReference type="SUPFAM" id="SSF47616">
    <property type="entry name" value="GST C-terminal domain-like"/>
    <property type="match status" value="1"/>
</dbReference>
<dbReference type="PANTHER" id="PTHR12782:SF5">
    <property type="entry name" value="PROSTAGLANDIN E SYNTHASE 2"/>
    <property type="match status" value="1"/>
</dbReference>
<feature type="non-terminal residue" evidence="1">
    <location>
        <position position="1"/>
    </location>
</feature>
<keyword evidence="2" id="KW-1185">Reference proteome</keyword>
<sequence>VTKAEIDGVAGDYKKVPIANVDGEIVTGSADIIRKIGSVIGSGETEADAEWGQWVDSTLVKTLPPNIYRTPGEALQIAGKVGDNFDMVSGTVAKYFGGAAMFFVAKSMAKKAGISEGKEREALY</sequence>
<dbReference type="InterPro" id="IPR036282">
    <property type="entry name" value="Glutathione-S-Trfase_C_sf"/>
</dbReference>
<dbReference type="EMBL" id="CAJNIZ010040069">
    <property type="protein sequence ID" value="CAE7598358.1"/>
    <property type="molecule type" value="Genomic_DNA"/>
</dbReference>
<feature type="non-terminal residue" evidence="1">
    <location>
        <position position="124"/>
    </location>
</feature>
<name>A0A812V0M4_SYMPI</name>
<reference evidence="1" key="1">
    <citation type="submission" date="2021-02" db="EMBL/GenBank/DDBJ databases">
        <authorList>
            <person name="Dougan E. K."/>
            <person name="Rhodes N."/>
            <person name="Thang M."/>
            <person name="Chan C."/>
        </authorList>
    </citation>
    <scope>NUCLEOTIDE SEQUENCE</scope>
</reference>
<proteinExistence type="predicted"/>
<accession>A0A812V0M4</accession>
<dbReference type="OrthoDB" id="423541at2759"/>